<name>A0ACC2JMZ4_9PEZI</name>
<dbReference type="EMBL" id="JAPUUL010001025">
    <property type="protein sequence ID" value="KAJ8128573.1"/>
    <property type="molecule type" value="Genomic_DNA"/>
</dbReference>
<proteinExistence type="predicted"/>
<keyword evidence="2" id="KW-1185">Reference proteome</keyword>
<gene>
    <name evidence="1" type="ORF">O1611_g5059</name>
</gene>
<comment type="caution">
    <text evidence="1">The sequence shown here is derived from an EMBL/GenBank/DDBJ whole genome shotgun (WGS) entry which is preliminary data.</text>
</comment>
<sequence>MDAGCVGVCREQYIKHRLIPHPGRRETQTTTQQTQQTPEDSTNPHLPPQQTESPEMYVNKVAIYAIALLLGFAAASPILTDRVEEQDDRPWAQGNVEEEARAL</sequence>
<evidence type="ECO:0000313" key="1">
    <source>
        <dbReference type="EMBL" id="KAJ8128573.1"/>
    </source>
</evidence>
<accession>A0ACC2JMZ4</accession>
<protein>
    <submittedName>
        <fullName evidence="1">Uncharacterized protein</fullName>
    </submittedName>
</protein>
<reference evidence="1" key="1">
    <citation type="submission" date="2022-12" db="EMBL/GenBank/DDBJ databases">
        <title>Genome Sequence of Lasiodiplodia mahajangana.</title>
        <authorList>
            <person name="Buettner E."/>
        </authorList>
    </citation>
    <scope>NUCLEOTIDE SEQUENCE</scope>
    <source>
        <strain evidence="1">VT137</strain>
    </source>
</reference>
<organism evidence="1 2">
    <name type="scientific">Lasiodiplodia mahajangana</name>
    <dbReference type="NCBI Taxonomy" id="1108764"/>
    <lineage>
        <taxon>Eukaryota</taxon>
        <taxon>Fungi</taxon>
        <taxon>Dikarya</taxon>
        <taxon>Ascomycota</taxon>
        <taxon>Pezizomycotina</taxon>
        <taxon>Dothideomycetes</taxon>
        <taxon>Dothideomycetes incertae sedis</taxon>
        <taxon>Botryosphaeriales</taxon>
        <taxon>Botryosphaeriaceae</taxon>
        <taxon>Lasiodiplodia</taxon>
    </lineage>
</organism>
<dbReference type="Proteomes" id="UP001153332">
    <property type="component" value="Unassembled WGS sequence"/>
</dbReference>
<evidence type="ECO:0000313" key="2">
    <source>
        <dbReference type="Proteomes" id="UP001153332"/>
    </source>
</evidence>